<dbReference type="InterPro" id="IPR009061">
    <property type="entry name" value="DNA-bd_dom_put_sf"/>
</dbReference>
<comment type="caution">
    <text evidence="4">The sequence shown here is derived from an EMBL/GenBank/DDBJ whole genome shotgun (WGS) entry which is preliminary data.</text>
</comment>
<dbReference type="PROSITE" id="PS50937">
    <property type="entry name" value="HTH_MERR_2"/>
    <property type="match status" value="1"/>
</dbReference>
<sequence>MKRTKLYTIGVVASMFNIHPQTLRLYEKEGLIKPTRSKGRTRYYTEEDLQRLEFILTLSRNLGVNLAGIDIILRMKEQIDELEAQIQKLIEFIQKEFAEVYQKDENIKSIVLSERKDLLKIIKKQQ</sequence>
<dbReference type="Pfam" id="PF13411">
    <property type="entry name" value="MerR_1"/>
    <property type="match status" value="1"/>
</dbReference>
<dbReference type="InterPro" id="IPR047057">
    <property type="entry name" value="MerR_fam"/>
</dbReference>
<dbReference type="NCBIfam" id="NF047375">
    <property type="entry name" value="HeatShock_HspR"/>
    <property type="match status" value="1"/>
</dbReference>
<dbReference type="Gene3D" id="1.10.1660.10">
    <property type="match status" value="1"/>
</dbReference>
<name>A0A7C2YVS2_9AQUI</name>
<dbReference type="PANTHER" id="PTHR30204">
    <property type="entry name" value="REDOX-CYCLING DRUG-SENSING TRANSCRIPTIONAL ACTIVATOR SOXR"/>
    <property type="match status" value="1"/>
</dbReference>
<dbReference type="InterPro" id="IPR000551">
    <property type="entry name" value="MerR-type_HTH_dom"/>
</dbReference>
<dbReference type="PRINTS" id="PR00040">
    <property type="entry name" value="HTHMERR"/>
</dbReference>
<protein>
    <submittedName>
        <fullName evidence="4">MerR family transcriptional regulator</fullName>
    </submittedName>
</protein>
<feature type="domain" description="HTH merR-type" evidence="3">
    <location>
        <begin position="6"/>
        <end position="75"/>
    </location>
</feature>
<gene>
    <name evidence="4" type="ORF">ENO47_03450</name>
</gene>
<dbReference type="SUPFAM" id="SSF46955">
    <property type="entry name" value="Putative DNA-binding domain"/>
    <property type="match status" value="1"/>
</dbReference>
<keyword evidence="1" id="KW-0238">DNA-binding</keyword>
<evidence type="ECO:0000259" key="3">
    <source>
        <dbReference type="PROSITE" id="PS50937"/>
    </source>
</evidence>
<dbReference type="AlphaFoldDB" id="A0A7C2YVS2"/>
<dbReference type="SMART" id="SM00422">
    <property type="entry name" value="HTH_MERR"/>
    <property type="match status" value="1"/>
</dbReference>
<feature type="coiled-coil region" evidence="2">
    <location>
        <begin position="72"/>
        <end position="99"/>
    </location>
</feature>
<evidence type="ECO:0000256" key="2">
    <source>
        <dbReference type="SAM" id="Coils"/>
    </source>
</evidence>
<accession>A0A7C2YVS2</accession>
<evidence type="ECO:0000313" key="4">
    <source>
        <dbReference type="EMBL" id="HEW45711.1"/>
    </source>
</evidence>
<reference evidence="4" key="1">
    <citation type="journal article" date="2020" name="mSystems">
        <title>Genome- and Community-Level Interaction Insights into Carbon Utilization and Element Cycling Functions of Hydrothermarchaeota in Hydrothermal Sediment.</title>
        <authorList>
            <person name="Zhou Z."/>
            <person name="Liu Y."/>
            <person name="Xu W."/>
            <person name="Pan J."/>
            <person name="Luo Z.H."/>
            <person name="Li M."/>
        </authorList>
    </citation>
    <scope>NUCLEOTIDE SEQUENCE [LARGE SCALE GENOMIC DNA]</scope>
    <source>
        <strain evidence="4">SpSt-132</strain>
    </source>
</reference>
<organism evidence="4">
    <name type="scientific">Hydrogenobacter sp</name>
    <dbReference type="NCBI Taxonomy" id="2152829"/>
    <lineage>
        <taxon>Bacteria</taxon>
        <taxon>Pseudomonadati</taxon>
        <taxon>Aquificota</taxon>
        <taxon>Aquificia</taxon>
        <taxon>Aquificales</taxon>
        <taxon>Aquificaceae</taxon>
        <taxon>Hydrogenobacter</taxon>
    </lineage>
</organism>
<keyword evidence="2" id="KW-0175">Coiled coil</keyword>
<dbReference type="GO" id="GO:0003700">
    <property type="term" value="F:DNA-binding transcription factor activity"/>
    <property type="evidence" value="ECO:0007669"/>
    <property type="project" value="InterPro"/>
</dbReference>
<proteinExistence type="predicted"/>
<dbReference type="PANTHER" id="PTHR30204:SF58">
    <property type="entry name" value="HTH-TYPE TRANSCRIPTIONAL REGULATOR YFMP"/>
    <property type="match status" value="1"/>
</dbReference>
<dbReference type="CDD" id="cd04766">
    <property type="entry name" value="HTH_HspR"/>
    <property type="match status" value="1"/>
</dbReference>
<dbReference type="GO" id="GO:0003677">
    <property type="term" value="F:DNA binding"/>
    <property type="evidence" value="ECO:0007669"/>
    <property type="project" value="UniProtKB-KW"/>
</dbReference>
<dbReference type="EMBL" id="DSFP01000032">
    <property type="protein sequence ID" value="HEW45711.1"/>
    <property type="molecule type" value="Genomic_DNA"/>
</dbReference>
<evidence type="ECO:0000256" key="1">
    <source>
        <dbReference type="ARBA" id="ARBA00023125"/>
    </source>
</evidence>